<reference evidence="1" key="1">
    <citation type="submission" date="2021-02" db="EMBL/GenBank/DDBJ databases">
        <authorList>
            <person name="Nowell W R."/>
        </authorList>
    </citation>
    <scope>NUCLEOTIDE SEQUENCE</scope>
</reference>
<name>A0A819WCC3_9BILA</name>
<comment type="caution">
    <text evidence="1">The sequence shown here is derived from an EMBL/GenBank/DDBJ whole genome shotgun (WGS) entry which is preliminary data.</text>
</comment>
<sequence length="120" mass="14271">MNSHFEIFSPEILYEIFDYLSISDIFHAFINLNHYLNNIINLYSLKYFNFDYLSHYLTNLTLIYLINTVDFSHKLIQNYLMKLSNLKYLTLSIALDLIDDVIFNPNQSILLDSFQINMLA</sequence>
<evidence type="ECO:0000313" key="1">
    <source>
        <dbReference type="EMBL" id="CAF4122999.1"/>
    </source>
</evidence>
<gene>
    <name evidence="1" type="ORF">JBS370_LOCUS32717</name>
</gene>
<dbReference type="Proteomes" id="UP000663836">
    <property type="component" value="Unassembled WGS sequence"/>
</dbReference>
<organism evidence="1 2">
    <name type="scientific">Rotaria sordida</name>
    <dbReference type="NCBI Taxonomy" id="392033"/>
    <lineage>
        <taxon>Eukaryota</taxon>
        <taxon>Metazoa</taxon>
        <taxon>Spiralia</taxon>
        <taxon>Gnathifera</taxon>
        <taxon>Rotifera</taxon>
        <taxon>Eurotatoria</taxon>
        <taxon>Bdelloidea</taxon>
        <taxon>Philodinida</taxon>
        <taxon>Philodinidae</taxon>
        <taxon>Rotaria</taxon>
    </lineage>
</organism>
<protein>
    <recommendedName>
        <fullName evidence="3">F-box domain-containing protein</fullName>
    </recommendedName>
</protein>
<dbReference type="EMBL" id="CAJOBD010008873">
    <property type="protein sequence ID" value="CAF4122999.1"/>
    <property type="molecule type" value="Genomic_DNA"/>
</dbReference>
<evidence type="ECO:0008006" key="3">
    <source>
        <dbReference type="Google" id="ProtNLM"/>
    </source>
</evidence>
<proteinExistence type="predicted"/>
<evidence type="ECO:0000313" key="2">
    <source>
        <dbReference type="Proteomes" id="UP000663836"/>
    </source>
</evidence>
<accession>A0A819WCC3</accession>
<dbReference type="AlphaFoldDB" id="A0A819WCC3"/>